<keyword evidence="3" id="KW-1003">Cell membrane</keyword>
<keyword evidence="2" id="KW-0813">Transport</keyword>
<name>A0A7S2JI09_9DINO</name>
<dbReference type="EMBL" id="HBGW01028965">
    <property type="protein sequence ID" value="CAD9548444.1"/>
    <property type="molecule type" value="Transcribed_RNA"/>
</dbReference>
<feature type="transmembrane region" description="Helical" evidence="5">
    <location>
        <begin position="170"/>
        <end position="189"/>
    </location>
</feature>
<comment type="subcellular location">
    <subcellularLocation>
        <location evidence="1">Cell membrane</location>
        <topology evidence="1">Multi-pass membrane protein</topology>
    </subcellularLocation>
</comment>
<reference evidence="6" key="1">
    <citation type="submission" date="2021-01" db="EMBL/GenBank/DDBJ databases">
        <authorList>
            <person name="Corre E."/>
            <person name="Pelletier E."/>
            <person name="Niang G."/>
            <person name="Scheremetjew M."/>
            <person name="Finn R."/>
            <person name="Kale V."/>
            <person name="Holt S."/>
            <person name="Cochrane G."/>
            <person name="Meng A."/>
            <person name="Brown T."/>
            <person name="Cohen L."/>
        </authorList>
    </citation>
    <scope>NUCLEOTIDE SEQUENCE</scope>
    <source>
        <strain evidence="6">RCC3387</strain>
    </source>
</reference>
<feature type="transmembrane region" description="Helical" evidence="5">
    <location>
        <begin position="132"/>
        <end position="158"/>
    </location>
</feature>
<dbReference type="SUPFAM" id="SSF103473">
    <property type="entry name" value="MFS general substrate transporter"/>
    <property type="match status" value="1"/>
</dbReference>
<dbReference type="InterPro" id="IPR051084">
    <property type="entry name" value="H+-coupled_symporters"/>
</dbReference>
<sequence length="243" mass="25497">MLKQEVDRQAANQLEEAADEVESRDDPLTELLGHHKMAVLIAALGTAGQSALGYVPPMYCVQFMQDADELPGNVALFSQLLCFALAAALALFVGMLVDAWGACKVYTFALLAGCIVAPAPLLYWWAHVPQAVAVPAVLIGQAVLGLLLALSSSQYLWVVELFPARVRTTGVSVAYNIGVGVFGGLGPLISDAGGRLVSPRSLVSAPAAFTMLAGFASLAAIAGSHVLARRGVLRLTHIRASPY</sequence>
<keyword evidence="4" id="KW-0769">Symport</keyword>
<dbReference type="PANTHER" id="PTHR43528">
    <property type="entry name" value="ALPHA-KETOGLUTARATE PERMEASE"/>
    <property type="match status" value="1"/>
</dbReference>
<proteinExistence type="predicted"/>
<feature type="transmembrane region" description="Helical" evidence="5">
    <location>
        <begin position="75"/>
        <end position="93"/>
    </location>
</feature>
<keyword evidence="5" id="KW-0812">Transmembrane</keyword>
<dbReference type="InterPro" id="IPR036259">
    <property type="entry name" value="MFS_trans_sf"/>
</dbReference>
<dbReference type="PANTHER" id="PTHR43528:SF1">
    <property type="entry name" value="ALPHA-KETOGLUTARATE PERMEASE"/>
    <property type="match status" value="1"/>
</dbReference>
<organism evidence="6">
    <name type="scientific">Zooxanthella nutricula</name>
    <dbReference type="NCBI Taxonomy" id="1333877"/>
    <lineage>
        <taxon>Eukaryota</taxon>
        <taxon>Sar</taxon>
        <taxon>Alveolata</taxon>
        <taxon>Dinophyceae</taxon>
        <taxon>Peridiniales</taxon>
        <taxon>Peridiniales incertae sedis</taxon>
        <taxon>Zooxanthella</taxon>
    </lineage>
</organism>
<protein>
    <recommendedName>
        <fullName evidence="7">Major facilitator superfamily (MFS) profile domain-containing protein</fullName>
    </recommendedName>
</protein>
<dbReference type="GO" id="GO:0005886">
    <property type="term" value="C:plasma membrane"/>
    <property type="evidence" value="ECO:0007669"/>
    <property type="project" value="UniProtKB-SubCell"/>
</dbReference>
<evidence type="ECO:0000256" key="2">
    <source>
        <dbReference type="ARBA" id="ARBA00022448"/>
    </source>
</evidence>
<accession>A0A7S2JI09</accession>
<feature type="transmembrane region" description="Helical" evidence="5">
    <location>
        <begin position="37"/>
        <end position="55"/>
    </location>
</feature>
<feature type="transmembrane region" description="Helical" evidence="5">
    <location>
        <begin position="105"/>
        <end position="126"/>
    </location>
</feature>
<dbReference type="Gene3D" id="1.20.1250.20">
    <property type="entry name" value="MFS general substrate transporter like domains"/>
    <property type="match status" value="1"/>
</dbReference>
<evidence type="ECO:0000313" key="6">
    <source>
        <dbReference type="EMBL" id="CAD9548444.1"/>
    </source>
</evidence>
<keyword evidence="5" id="KW-1133">Transmembrane helix</keyword>
<dbReference type="AlphaFoldDB" id="A0A7S2JI09"/>
<evidence type="ECO:0000256" key="1">
    <source>
        <dbReference type="ARBA" id="ARBA00004651"/>
    </source>
</evidence>
<evidence type="ECO:0008006" key="7">
    <source>
        <dbReference type="Google" id="ProtNLM"/>
    </source>
</evidence>
<dbReference type="GO" id="GO:0015293">
    <property type="term" value="F:symporter activity"/>
    <property type="evidence" value="ECO:0007669"/>
    <property type="project" value="UniProtKB-KW"/>
</dbReference>
<evidence type="ECO:0000256" key="5">
    <source>
        <dbReference type="SAM" id="Phobius"/>
    </source>
</evidence>
<evidence type="ECO:0000256" key="3">
    <source>
        <dbReference type="ARBA" id="ARBA00022475"/>
    </source>
</evidence>
<gene>
    <name evidence="6" type="ORF">BRAN1462_LOCUS18411</name>
</gene>
<keyword evidence="5" id="KW-0472">Membrane</keyword>
<evidence type="ECO:0000256" key="4">
    <source>
        <dbReference type="ARBA" id="ARBA00022847"/>
    </source>
</evidence>
<feature type="transmembrane region" description="Helical" evidence="5">
    <location>
        <begin position="209"/>
        <end position="228"/>
    </location>
</feature>